<gene>
    <name evidence="3" type="ORF">TWF718_010153</name>
</gene>
<feature type="compositionally biased region" description="Basic and acidic residues" evidence="1">
    <location>
        <begin position="89"/>
        <end position="100"/>
    </location>
</feature>
<keyword evidence="4" id="KW-1185">Reference proteome</keyword>
<feature type="signal peptide" evidence="2">
    <location>
        <begin position="1"/>
        <end position="25"/>
    </location>
</feature>
<accession>A0AAN8RDR3</accession>
<organism evidence="3 4">
    <name type="scientific">Orbilia javanica</name>
    <dbReference type="NCBI Taxonomy" id="47235"/>
    <lineage>
        <taxon>Eukaryota</taxon>
        <taxon>Fungi</taxon>
        <taxon>Dikarya</taxon>
        <taxon>Ascomycota</taxon>
        <taxon>Pezizomycotina</taxon>
        <taxon>Orbiliomycetes</taxon>
        <taxon>Orbiliales</taxon>
        <taxon>Orbiliaceae</taxon>
        <taxon>Orbilia</taxon>
    </lineage>
</organism>
<dbReference type="AlphaFoldDB" id="A0AAN8RDR3"/>
<evidence type="ECO:0000256" key="2">
    <source>
        <dbReference type="SAM" id="SignalP"/>
    </source>
</evidence>
<reference evidence="3 4" key="1">
    <citation type="submission" date="2019-10" db="EMBL/GenBank/DDBJ databases">
        <authorList>
            <person name="Palmer J.M."/>
        </authorList>
    </citation>
    <scope>NUCLEOTIDE SEQUENCE [LARGE SCALE GENOMIC DNA]</scope>
    <source>
        <strain evidence="3 4">TWF718</strain>
    </source>
</reference>
<name>A0AAN8RDR3_9PEZI</name>
<feature type="chain" id="PRO_5042971115" evidence="2">
    <location>
        <begin position="26"/>
        <end position="468"/>
    </location>
</feature>
<keyword evidence="2" id="KW-0732">Signal</keyword>
<evidence type="ECO:0000313" key="3">
    <source>
        <dbReference type="EMBL" id="KAK6334706.1"/>
    </source>
</evidence>
<comment type="caution">
    <text evidence="3">The sequence shown here is derived from an EMBL/GenBank/DDBJ whole genome shotgun (WGS) entry which is preliminary data.</text>
</comment>
<protein>
    <submittedName>
        <fullName evidence="3">Uncharacterized protein</fullName>
    </submittedName>
</protein>
<proteinExistence type="predicted"/>
<evidence type="ECO:0000313" key="4">
    <source>
        <dbReference type="Proteomes" id="UP001313282"/>
    </source>
</evidence>
<evidence type="ECO:0000256" key="1">
    <source>
        <dbReference type="SAM" id="MobiDB-lite"/>
    </source>
</evidence>
<dbReference type="EMBL" id="JAVHNR010000008">
    <property type="protein sequence ID" value="KAK6334706.1"/>
    <property type="molecule type" value="Genomic_DNA"/>
</dbReference>
<feature type="region of interest" description="Disordered" evidence="1">
    <location>
        <begin position="88"/>
        <end position="113"/>
    </location>
</feature>
<dbReference type="Proteomes" id="UP001313282">
    <property type="component" value="Unassembled WGS sequence"/>
</dbReference>
<sequence>MHFLSNPLGVAICLSLCLWMGPATALRKRVDRASVMGYFEFQRRYLEEIGPLIDIIRDDGMNEFRVGWDDEVEEEYLRERARRAAAAAGREEQRRLREQQVDQQDPDEDEPREMRFEVLMEQDELDDDEEDEGAADPPSPSLTALLESLQPVLDNLIRSISRVNYNVVPYLTEAQRQEAGMPFNGRLLNEDMRITTINALTRLKDLTAEGTDGWEIEMNEHFALDTDEYHERINGEVQPHGLLNMIEAFMLEVNQSWVFGHDLRTIYAYIYAITDYRARRGRERPNDADYVLIDWNGAADFANNLQILSGGVGSYMARFKADLKAAFKFLPRDRAGPFVPQALYIAGEIIDIFEFYHRLLTMFYRNVRAMADRPYGQTAEQNHFRMVRGRIREQAMEQVMERLREDERQRTGQANVLRELNEINQQNQADVLDRFNQINEGNPLNQGDFAEQLEQLGQIARDQQWDDA</sequence>